<name>B6IUF7_RHOCS</name>
<dbReference type="EC" id="1.14.13.-" evidence="5"/>
<dbReference type="PANTHER" id="PTHR42877:SF4">
    <property type="entry name" value="FAD_NAD(P)-BINDING DOMAIN-CONTAINING PROTEIN-RELATED"/>
    <property type="match status" value="1"/>
</dbReference>
<dbReference type="InterPro" id="IPR051209">
    <property type="entry name" value="FAD-bind_Monooxygenase_sf"/>
</dbReference>
<proteinExistence type="predicted"/>
<reference evidence="5 6" key="1">
    <citation type="journal article" date="2010" name="BMC Genomics">
        <title>Metabolic flexibility revealed in the genome of the cyst-forming alpha-1 proteobacterium Rhodospirillum centenum.</title>
        <authorList>
            <person name="Lu Y.K."/>
            <person name="Marden J."/>
            <person name="Han M."/>
            <person name="Swingley W.D."/>
            <person name="Mastrian S.D."/>
            <person name="Chowdhury S.R."/>
            <person name="Hao J."/>
            <person name="Helmy T."/>
            <person name="Kim S."/>
            <person name="Kurdoglu A.A."/>
            <person name="Matthies H.J."/>
            <person name="Rollo D."/>
            <person name="Stothard P."/>
            <person name="Blankenship R.E."/>
            <person name="Bauer C.E."/>
            <person name="Touchman J.W."/>
        </authorList>
    </citation>
    <scope>NUCLEOTIDE SEQUENCE [LARGE SCALE GENOMIC DNA]</scope>
    <source>
        <strain evidence="6">ATCC 51521 / SW</strain>
    </source>
</reference>
<dbReference type="GO" id="GO:0050661">
    <property type="term" value="F:NADP binding"/>
    <property type="evidence" value="ECO:0007669"/>
    <property type="project" value="InterPro"/>
</dbReference>
<evidence type="ECO:0000256" key="4">
    <source>
        <dbReference type="SAM" id="MobiDB-lite"/>
    </source>
</evidence>
<dbReference type="AlphaFoldDB" id="B6IUF7"/>
<evidence type="ECO:0000313" key="5">
    <source>
        <dbReference type="EMBL" id="ACI99782.1"/>
    </source>
</evidence>
<feature type="region of interest" description="Disordered" evidence="4">
    <location>
        <begin position="521"/>
        <end position="540"/>
    </location>
</feature>
<dbReference type="Proteomes" id="UP000001591">
    <property type="component" value="Chromosome"/>
</dbReference>
<sequence length="540" mass="59546">MDARIEVPEGGVLPADGVQPGDGGEEAAEVCIVGTGFAGMGAAIRLKQAGIGPVVLLEAAGDVGGTWRDNTYPGCACDIPSHLYSFSFAPKADWTRMYPPQAEIQDYMRDVARRFGLLPHIRFHAAVTACAYDAAAALWRVRCADGRRVAARFLILGLGGLSRPALPDIPGRGSFQGRAFHSQQWDHGYDLTGKRVAVIGTGASAIQFVPRIAPQVARLHLFQRTPPWIMPRPDRPIGPWERAVYRHVPGAAWLRRASIYWWQESLAVGFTLYPGLLRRSEQKAKDHIAAQIPDPELRRKVTPDFHIGCKRVLISDDYYPALTRPTVELVTDPVREITSTGIVTADGVERAVDCIVYGTGFRATDYLAPLRVVGPDGVDLNERWRDGAEAHLGTTVAGYPNLFLMTGPNTGLGHNSIVFMIEAQLNLVMDLLCRVRDSGARTVEPRAEVQRRFNEAVQERMRRTVWMSGCRSWYLDARGRNTTLWPGFTVEYWRRTRRAVPGDYLLDAPHPVPAVAADTTAVGGRADDAGRADRSESLIY</sequence>
<keyword evidence="2" id="KW-0274">FAD</keyword>
<keyword evidence="3 5" id="KW-0560">Oxidoreductase</keyword>
<protein>
    <submittedName>
        <fullName evidence="5">FAD-binding monooxygenase, putative</fullName>
        <ecNumber evidence="5">1.14.13.-</ecNumber>
    </submittedName>
</protein>
<evidence type="ECO:0000256" key="1">
    <source>
        <dbReference type="ARBA" id="ARBA00022630"/>
    </source>
</evidence>
<dbReference type="eggNOG" id="COG2072">
    <property type="taxonomic scope" value="Bacteria"/>
</dbReference>
<dbReference type="InterPro" id="IPR036188">
    <property type="entry name" value="FAD/NAD-bd_sf"/>
</dbReference>
<dbReference type="Gene3D" id="3.50.50.60">
    <property type="entry name" value="FAD/NAD(P)-binding domain"/>
    <property type="match status" value="2"/>
</dbReference>
<dbReference type="HOGENOM" id="CLU_006937_7_1_5"/>
<dbReference type="RefSeq" id="WP_012567565.1">
    <property type="nucleotide sequence ID" value="NC_011420.2"/>
</dbReference>
<keyword evidence="1" id="KW-0285">Flavoprotein</keyword>
<dbReference type="Pfam" id="PF00743">
    <property type="entry name" value="FMO-like"/>
    <property type="match status" value="1"/>
</dbReference>
<dbReference type="PANTHER" id="PTHR42877">
    <property type="entry name" value="L-ORNITHINE N(5)-MONOOXYGENASE-RELATED"/>
    <property type="match status" value="1"/>
</dbReference>
<evidence type="ECO:0000256" key="2">
    <source>
        <dbReference type="ARBA" id="ARBA00022827"/>
    </source>
</evidence>
<evidence type="ECO:0000313" key="6">
    <source>
        <dbReference type="Proteomes" id="UP000001591"/>
    </source>
</evidence>
<dbReference type="GO" id="GO:0050660">
    <property type="term" value="F:flavin adenine dinucleotide binding"/>
    <property type="evidence" value="ECO:0007669"/>
    <property type="project" value="InterPro"/>
</dbReference>
<dbReference type="KEGG" id="rce:RC1_2397"/>
<dbReference type="OrthoDB" id="312624at2"/>
<feature type="region of interest" description="Disordered" evidence="4">
    <location>
        <begin position="1"/>
        <end position="21"/>
    </location>
</feature>
<feature type="compositionally biased region" description="Basic and acidic residues" evidence="4">
    <location>
        <begin position="525"/>
        <end position="540"/>
    </location>
</feature>
<dbReference type="GO" id="GO:0004499">
    <property type="term" value="F:N,N-dimethylaniline monooxygenase activity"/>
    <property type="evidence" value="ECO:0007669"/>
    <property type="project" value="InterPro"/>
</dbReference>
<keyword evidence="5" id="KW-0503">Monooxygenase</keyword>
<dbReference type="PRINTS" id="PR00469">
    <property type="entry name" value="PNDRDTASEII"/>
</dbReference>
<evidence type="ECO:0000256" key="3">
    <source>
        <dbReference type="ARBA" id="ARBA00023002"/>
    </source>
</evidence>
<organism evidence="5 6">
    <name type="scientific">Rhodospirillum centenum (strain ATCC 51521 / SW)</name>
    <dbReference type="NCBI Taxonomy" id="414684"/>
    <lineage>
        <taxon>Bacteria</taxon>
        <taxon>Pseudomonadati</taxon>
        <taxon>Pseudomonadota</taxon>
        <taxon>Alphaproteobacteria</taxon>
        <taxon>Rhodospirillales</taxon>
        <taxon>Rhodospirillaceae</taxon>
        <taxon>Rhodospirillum</taxon>
    </lineage>
</organism>
<dbReference type="STRING" id="414684.RC1_2397"/>
<dbReference type="InterPro" id="IPR020946">
    <property type="entry name" value="Flavin_mOase-like"/>
</dbReference>
<dbReference type="SUPFAM" id="SSF51905">
    <property type="entry name" value="FAD/NAD(P)-binding domain"/>
    <property type="match status" value="1"/>
</dbReference>
<accession>B6IUF7</accession>
<dbReference type="EMBL" id="CP000613">
    <property type="protein sequence ID" value="ACI99782.1"/>
    <property type="molecule type" value="Genomic_DNA"/>
</dbReference>
<gene>
    <name evidence="5" type="ordered locus">RC1_2397</name>
</gene>
<keyword evidence="6" id="KW-1185">Reference proteome</keyword>